<accession>A0A0F9UCU2</accession>
<evidence type="ECO:0000256" key="1">
    <source>
        <dbReference type="SAM" id="MobiDB-lite"/>
    </source>
</evidence>
<reference evidence="2" key="1">
    <citation type="journal article" date="2015" name="Nature">
        <title>Complex archaea that bridge the gap between prokaryotes and eukaryotes.</title>
        <authorList>
            <person name="Spang A."/>
            <person name="Saw J.H."/>
            <person name="Jorgensen S.L."/>
            <person name="Zaremba-Niedzwiedzka K."/>
            <person name="Martijn J."/>
            <person name="Lind A.E."/>
            <person name="van Eijk R."/>
            <person name="Schleper C."/>
            <person name="Guy L."/>
            <person name="Ettema T.J."/>
        </authorList>
    </citation>
    <scope>NUCLEOTIDE SEQUENCE</scope>
</reference>
<comment type="caution">
    <text evidence="2">The sequence shown here is derived from an EMBL/GenBank/DDBJ whole genome shotgun (WGS) entry which is preliminary data.</text>
</comment>
<sequence length="48" mass="5595">MKGFRAGLRAGLRAERPKKKKKLRQLSAKELAEIRRKLARERATEALY</sequence>
<feature type="compositionally biased region" description="Low complexity" evidence="1">
    <location>
        <begin position="1"/>
        <end position="11"/>
    </location>
</feature>
<gene>
    <name evidence="2" type="ORF">LCGC14_0622390</name>
</gene>
<organism evidence="2">
    <name type="scientific">marine sediment metagenome</name>
    <dbReference type="NCBI Taxonomy" id="412755"/>
    <lineage>
        <taxon>unclassified sequences</taxon>
        <taxon>metagenomes</taxon>
        <taxon>ecological metagenomes</taxon>
    </lineage>
</organism>
<proteinExistence type="predicted"/>
<name>A0A0F9UCU2_9ZZZZ</name>
<evidence type="ECO:0000313" key="2">
    <source>
        <dbReference type="EMBL" id="KKN51423.1"/>
    </source>
</evidence>
<dbReference type="EMBL" id="LAZR01001063">
    <property type="protein sequence ID" value="KKN51423.1"/>
    <property type="molecule type" value="Genomic_DNA"/>
</dbReference>
<dbReference type="AlphaFoldDB" id="A0A0F9UCU2"/>
<feature type="region of interest" description="Disordered" evidence="1">
    <location>
        <begin position="1"/>
        <end position="26"/>
    </location>
</feature>
<protein>
    <submittedName>
        <fullName evidence="2">Uncharacterized protein</fullName>
    </submittedName>
</protein>